<sequence>MVNRKEELFSSRSAIVLTIIKTSLEVYSSSAIVCPHVLPRGSPISDVRSKKRAAAKNHNTGLGSFFTAPGCTNSRGTELTNPRGEAETHGDESTTLKMQNCMYELNSRDGTCTYIGFRMYAALGLAHC</sequence>
<reference evidence="1 2" key="1">
    <citation type="journal article" date="2019" name="Commun. Biol.">
        <title>The bagworm genome reveals a unique fibroin gene that provides high tensile strength.</title>
        <authorList>
            <person name="Kono N."/>
            <person name="Nakamura H."/>
            <person name="Ohtoshi R."/>
            <person name="Tomita M."/>
            <person name="Numata K."/>
            <person name="Arakawa K."/>
        </authorList>
    </citation>
    <scope>NUCLEOTIDE SEQUENCE [LARGE SCALE GENOMIC DNA]</scope>
</reference>
<gene>
    <name evidence="1" type="ORF">EVAR_94615_1</name>
</gene>
<keyword evidence="2" id="KW-1185">Reference proteome</keyword>
<accession>A0A4C1UTL9</accession>
<dbReference type="EMBL" id="BGZK01000224">
    <property type="protein sequence ID" value="GBP29775.1"/>
    <property type="molecule type" value="Genomic_DNA"/>
</dbReference>
<proteinExistence type="predicted"/>
<dbReference type="AlphaFoldDB" id="A0A4C1UTL9"/>
<evidence type="ECO:0000313" key="2">
    <source>
        <dbReference type="Proteomes" id="UP000299102"/>
    </source>
</evidence>
<protein>
    <submittedName>
        <fullName evidence="1">Uncharacterized protein</fullName>
    </submittedName>
</protein>
<evidence type="ECO:0000313" key="1">
    <source>
        <dbReference type="EMBL" id="GBP29775.1"/>
    </source>
</evidence>
<name>A0A4C1UTL9_EUMVA</name>
<dbReference type="Proteomes" id="UP000299102">
    <property type="component" value="Unassembled WGS sequence"/>
</dbReference>
<comment type="caution">
    <text evidence="1">The sequence shown here is derived from an EMBL/GenBank/DDBJ whole genome shotgun (WGS) entry which is preliminary data.</text>
</comment>
<organism evidence="1 2">
    <name type="scientific">Eumeta variegata</name>
    <name type="common">Bagworm moth</name>
    <name type="synonym">Eumeta japonica</name>
    <dbReference type="NCBI Taxonomy" id="151549"/>
    <lineage>
        <taxon>Eukaryota</taxon>
        <taxon>Metazoa</taxon>
        <taxon>Ecdysozoa</taxon>
        <taxon>Arthropoda</taxon>
        <taxon>Hexapoda</taxon>
        <taxon>Insecta</taxon>
        <taxon>Pterygota</taxon>
        <taxon>Neoptera</taxon>
        <taxon>Endopterygota</taxon>
        <taxon>Lepidoptera</taxon>
        <taxon>Glossata</taxon>
        <taxon>Ditrysia</taxon>
        <taxon>Tineoidea</taxon>
        <taxon>Psychidae</taxon>
        <taxon>Oiketicinae</taxon>
        <taxon>Eumeta</taxon>
    </lineage>
</organism>